<dbReference type="InterPro" id="IPR047057">
    <property type="entry name" value="MerR_fam"/>
</dbReference>
<dbReference type="AlphaFoldDB" id="A0A286E043"/>
<keyword evidence="1" id="KW-0678">Repressor</keyword>
<sequence length="230" mass="25418">MSNDVMDNEPTVTIGQAAALYGLAPSTVRWWERQGLLNPPARRGGRRAYGPLDLRRIGMAYLCCVVGKMPLEQAAVVTSGAHSHADWQRTVGEQIEQLEERAEQLRAARDYLRHLLLCEDDDMARCHLLVAELAARTPQGPVPDGDLVAAARAAHRGGASRDREARDREARDGEAREERPVARLPREETSGACAGCAAPMPRNSRGRPRRYCGRACQQRAYRARRAGDGR</sequence>
<keyword evidence="9" id="KW-1185">Reference proteome</keyword>
<feature type="region of interest" description="Disordered" evidence="6">
    <location>
        <begin position="153"/>
        <end position="211"/>
    </location>
</feature>
<dbReference type="SMART" id="SM00422">
    <property type="entry name" value="HTH_MERR"/>
    <property type="match status" value="1"/>
</dbReference>
<organism evidence="8 9">
    <name type="scientific">Streptomyces zhaozhouensis</name>
    <dbReference type="NCBI Taxonomy" id="1300267"/>
    <lineage>
        <taxon>Bacteria</taxon>
        <taxon>Bacillati</taxon>
        <taxon>Actinomycetota</taxon>
        <taxon>Actinomycetes</taxon>
        <taxon>Kitasatosporales</taxon>
        <taxon>Streptomycetaceae</taxon>
        <taxon>Streptomyces</taxon>
    </lineage>
</organism>
<evidence type="ECO:0000313" key="8">
    <source>
        <dbReference type="EMBL" id="SOD64288.1"/>
    </source>
</evidence>
<dbReference type="InterPro" id="IPR000551">
    <property type="entry name" value="MerR-type_HTH_dom"/>
</dbReference>
<evidence type="ECO:0000256" key="3">
    <source>
        <dbReference type="ARBA" id="ARBA00023125"/>
    </source>
</evidence>
<dbReference type="Pfam" id="PF13411">
    <property type="entry name" value="MerR_1"/>
    <property type="match status" value="1"/>
</dbReference>
<dbReference type="InterPro" id="IPR009061">
    <property type="entry name" value="DNA-bd_dom_put_sf"/>
</dbReference>
<dbReference type="Gene3D" id="1.10.1660.10">
    <property type="match status" value="1"/>
</dbReference>
<dbReference type="PANTHER" id="PTHR30204">
    <property type="entry name" value="REDOX-CYCLING DRUG-SENSING TRANSCRIPTIONAL ACTIVATOR SOXR"/>
    <property type="match status" value="1"/>
</dbReference>
<dbReference type="PROSITE" id="PS50937">
    <property type="entry name" value="HTH_MERR_2"/>
    <property type="match status" value="1"/>
</dbReference>
<evidence type="ECO:0000259" key="7">
    <source>
        <dbReference type="PROSITE" id="PS50937"/>
    </source>
</evidence>
<feature type="coiled-coil region" evidence="5">
    <location>
        <begin position="88"/>
        <end position="115"/>
    </location>
</feature>
<dbReference type="PANTHER" id="PTHR30204:SF69">
    <property type="entry name" value="MERR-FAMILY TRANSCRIPTIONAL REGULATOR"/>
    <property type="match status" value="1"/>
</dbReference>
<reference evidence="8 9" key="1">
    <citation type="submission" date="2017-09" db="EMBL/GenBank/DDBJ databases">
        <authorList>
            <person name="Ehlers B."/>
            <person name="Leendertz F.H."/>
        </authorList>
    </citation>
    <scope>NUCLEOTIDE SEQUENCE [LARGE SCALE GENOMIC DNA]</scope>
    <source>
        <strain evidence="8 9">CGMCC 4.7095</strain>
    </source>
</reference>
<keyword evidence="4" id="KW-0804">Transcription</keyword>
<dbReference type="Proteomes" id="UP000219072">
    <property type="component" value="Unassembled WGS sequence"/>
</dbReference>
<dbReference type="SUPFAM" id="SSF46955">
    <property type="entry name" value="Putative DNA-binding domain"/>
    <property type="match status" value="1"/>
</dbReference>
<gene>
    <name evidence="8" type="ORF">SAMN06297387_11612</name>
</gene>
<evidence type="ECO:0000256" key="4">
    <source>
        <dbReference type="ARBA" id="ARBA00023163"/>
    </source>
</evidence>
<evidence type="ECO:0000256" key="6">
    <source>
        <dbReference type="SAM" id="MobiDB-lite"/>
    </source>
</evidence>
<dbReference type="GO" id="GO:0003700">
    <property type="term" value="F:DNA-binding transcription factor activity"/>
    <property type="evidence" value="ECO:0007669"/>
    <property type="project" value="InterPro"/>
</dbReference>
<dbReference type="EMBL" id="OCNE01000016">
    <property type="protein sequence ID" value="SOD64288.1"/>
    <property type="molecule type" value="Genomic_DNA"/>
</dbReference>
<keyword evidence="2" id="KW-0805">Transcription regulation</keyword>
<dbReference type="GO" id="GO:0003677">
    <property type="term" value="F:DNA binding"/>
    <property type="evidence" value="ECO:0007669"/>
    <property type="project" value="UniProtKB-KW"/>
</dbReference>
<keyword evidence="5" id="KW-0175">Coiled coil</keyword>
<evidence type="ECO:0000256" key="1">
    <source>
        <dbReference type="ARBA" id="ARBA00022491"/>
    </source>
</evidence>
<evidence type="ECO:0000313" key="9">
    <source>
        <dbReference type="Proteomes" id="UP000219072"/>
    </source>
</evidence>
<feature type="compositionally biased region" description="Basic and acidic residues" evidence="6">
    <location>
        <begin position="159"/>
        <end position="189"/>
    </location>
</feature>
<accession>A0A286E043</accession>
<evidence type="ECO:0000256" key="5">
    <source>
        <dbReference type="SAM" id="Coils"/>
    </source>
</evidence>
<protein>
    <submittedName>
        <fullName evidence="8">DNA-binding transcriptional regulator, MerR family</fullName>
    </submittedName>
</protein>
<proteinExistence type="predicted"/>
<evidence type="ECO:0000256" key="2">
    <source>
        <dbReference type="ARBA" id="ARBA00023015"/>
    </source>
</evidence>
<name>A0A286E043_9ACTN</name>
<feature type="domain" description="HTH merR-type" evidence="7">
    <location>
        <begin position="11"/>
        <end position="57"/>
    </location>
</feature>
<keyword evidence="3 8" id="KW-0238">DNA-binding</keyword>